<reference evidence="1" key="2">
    <citation type="journal article" date="2022" name="New Phytol.">
        <title>Evolutionary transition to the ectomycorrhizal habit in the genomes of a hyperdiverse lineage of mushroom-forming fungi.</title>
        <authorList>
            <person name="Looney B."/>
            <person name="Miyauchi S."/>
            <person name="Morin E."/>
            <person name="Drula E."/>
            <person name="Courty P.E."/>
            <person name="Kohler A."/>
            <person name="Kuo A."/>
            <person name="LaButti K."/>
            <person name="Pangilinan J."/>
            <person name="Lipzen A."/>
            <person name="Riley R."/>
            <person name="Andreopoulos W."/>
            <person name="He G."/>
            <person name="Johnson J."/>
            <person name="Nolan M."/>
            <person name="Tritt A."/>
            <person name="Barry K.W."/>
            <person name="Grigoriev I.V."/>
            <person name="Nagy L.G."/>
            <person name="Hibbett D."/>
            <person name="Henrissat B."/>
            <person name="Matheny P.B."/>
            <person name="Labbe J."/>
            <person name="Martin F.M."/>
        </authorList>
    </citation>
    <scope>NUCLEOTIDE SEQUENCE</scope>
    <source>
        <strain evidence="1">HHB10654</strain>
    </source>
</reference>
<comment type="caution">
    <text evidence="1">The sequence shown here is derived from an EMBL/GenBank/DDBJ whole genome shotgun (WGS) entry which is preliminary data.</text>
</comment>
<dbReference type="Proteomes" id="UP000814140">
    <property type="component" value="Unassembled WGS sequence"/>
</dbReference>
<proteinExistence type="predicted"/>
<sequence length="277" mass="31839">MTPYRPGQIFACQESVHTPARRALELPDVGSRTTCSNVSQWTAPTMINSDRSTRKTRPCLIMPNWGADSTDDLQICVMGTFKKARRSELAAVHRYFNVPIFPHTEYRIDDIYVKANVQWEKNAWLVAYPFVPVHPLLKPWRVRGVNAEVKEVVWLKRHSKDLVDKWKQQTKDTVILQRLQQNYRFIRGKVAHQERMDHIAAHSMPVIHEVLEKPFQGARAKPSGDYGPCISPPRSPTRTRQLTRRLSAQWITVKPKSRRANSSRTSVAFSTSPVDGM</sequence>
<gene>
    <name evidence="1" type="ORF">BV25DRAFT_1898676</name>
</gene>
<evidence type="ECO:0000313" key="2">
    <source>
        <dbReference type="Proteomes" id="UP000814140"/>
    </source>
</evidence>
<protein>
    <submittedName>
        <fullName evidence="1">Uncharacterized protein</fullName>
    </submittedName>
</protein>
<reference evidence="1" key="1">
    <citation type="submission" date="2021-03" db="EMBL/GenBank/DDBJ databases">
        <authorList>
            <consortium name="DOE Joint Genome Institute"/>
            <person name="Ahrendt S."/>
            <person name="Looney B.P."/>
            <person name="Miyauchi S."/>
            <person name="Morin E."/>
            <person name="Drula E."/>
            <person name="Courty P.E."/>
            <person name="Chicoki N."/>
            <person name="Fauchery L."/>
            <person name="Kohler A."/>
            <person name="Kuo A."/>
            <person name="Labutti K."/>
            <person name="Pangilinan J."/>
            <person name="Lipzen A."/>
            <person name="Riley R."/>
            <person name="Andreopoulos W."/>
            <person name="He G."/>
            <person name="Johnson J."/>
            <person name="Barry K.W."/>
            <person name="Grigoriev I.V."/>
            <person name="Nagy L."/>
            <person name="Hibbett D."/>
            <person name="Henrissat B."/>
            <person name="Matheny P.B."/>
            <person name="Labbe J."/>
            <person name="Martin F."/>
        </authorList>
    </citation>
    <scope>NUCLEOTIDE SEQUENCE</scope>
    <source>
        <strain evidence="1">HHB10654</strain>
    </source>
</reference>
<evidence type="ECO:0000313" key="1">
    <source>
        <dbReference type="EMBL" id="KAI0064677.1"/>
    </source>
</evidence>
<accession>A0ACB8T8B1</accession>
<dbReference type="EMBL" id="MU277198">
    <property type="protein sequence ID" value="KAI0064677.1"/>
    <property type="molecule type" value="Genomic_DNA"/>
</dbReference>
<organism evidence="1 2">
    <name type="scientific">Artomyces pyxidatus</name>
    <dbReference type="NCBI Taxonomy" id="48021"/>
    <lineage>
        <taxon>Eukaryota</taxon>
        <taxon>Fungi</taxon>
        <taxon>Dikarya</taxon>
        <taxon>Basidiomycota</taxon>
        <taxon>Agaricomycotina</taxon>
        <taxon>Agaricomycetes</taxon>
        <taxon>Russulales</taxon>
        <taxon>Auriscalpiaceae</taxon>
        <taxon>Artomyces</taxon>
    </lineage>
</organism>
<keyword evidence="2" id="KW-1185">Reference proteome</keyword>
<name>A0ACB8T8B1_9AGAM</name>